<dbReference type="Proteomes" id="UP000322726">
    <property type="component" value="Chromosome"/>
</dbReference>
<dbReference type="SUPFAM" id="SSF69322">
    <property type="entry name" value="Tricorn protease domain 2"/>
    <property type="match status" value="1"/>
</dbReference>
<gene>
    <name evidence="1" type="ORF">APAC_1216</name>
</gene>
<organism evidence="1 2">
    <name type="scientific">Malaciobacter pacificus</name>
    <dbReference type="NCBI Taxonomy" id="1080223"/>
    <lineage>
        <taxon>Bacteria</taxon>
        <taxon>Pseudomonadati</taxon>
        <taxon>Campylobacterota</taxon>
        <taxon>Epsilonproteobacteria</taxon>
        <taxon>Campylobacterales</taxon>
        <taxon>Arcobacteraceae</taxon>
        <taxon>Malaciobacter</taxon>
    </lineage>
</organism>
<accession>A0A5C2HA05</accession>
<reference evidence="1 2" key="3">
    <citation type="submission" date="2019-09" db="EMBL/GenBank/DDBJ databases">
        <title>Taxonomic note: a critical rebuttal of the proposed division of the genus Arcobacter into six genera, emended descriptions of Arcobacter anaerophilus and the genus Arcobacter, and an assessment of genus-level boundaries for Epsilonproteobacteria using in silico genomic comparator tools.</title>
        <authorList>
            <person name="On S.L.W."/>
            <person name="Miller W.G."/>
            <person name="Biggs P."/>
            <person name="Cornelius A."/>
            <person name="Vandamme P."/>
        </authorList>
    </citation>
    <scope>NUCLEOTIDE SEQUENCE [LARGE SCALE GENOMIC DNA]</scope>
    <source>
        <strain evidence="1 2">LMG 26638</strain>
    </source>
</reference>
<dbReference type="AlphaFoldDB" id="A0A5C2HA05"/>
<evidence type="ECO:0000313" key="2">
    <source>
        <dbReference type="Proteomes" id="UP000322726"/>
    </source>
</evidence>
<protein>
    <submittedName>
        <fullName evidence="1">Uncharacterized protein</fullName>
    </submittedName>
</protein>
<evidence type="ECO:0000313" key="1">
    <source>
        <dbReference type="EMBL" id="QEP34335.1"/>
    </source>
</evidence>
<dbReference type="EMBL" id="CP035928">
    <property type="protein sequence ID" value="QEP34335.1"/>
    <property type="molecule type" value="Genomic_DNA"/>
</dbReference>
<dbReference type="KEGG" id="apai:APAC_1216"/>
<keyword evidence="2" id="KW-1185">Reference proteome</keyword>
<dbReference type="RefSeq" id="WP_130233276.1">
    <property type="nucleotide sequence ID" value="NZ_BMEF01000008.1"/>
</dbReference>
<sequence length="420" mass="49008">MKVLFGWIILIVLILTGFYYINQNLEKTVLLHEFLKLDENPDKMVYSAKAKELENNVITFDIFKDSEVVVLSESNLSRANKTIKINVDKPGKNIILVLLSKQKVIWDVSLGDDTNINLVVFNNQESKVVSKSKFYKKYEELVYLENLENLDFLNFAKYLKNSYSQNRVSYFYKQINDETIIVNENKSENKIVAKLAQSNKVQSEVDFELLSEKLDFIKFNLYGPLDSSYSNTKIKKKVSFNPSKSKVYEVLDDGIKIINIDTKEESINKIPVGRKIFNSKGIAYDRLSDRVFVSGKYGKFYIFDAVDEKWLSIRKYIEDFDINSLSYDLISNIYLSSTWKNEGLLLFDQNGNFVKRVDLENRLEGLSYYYDKETQEVPQLYVVAQGNDIALVLIRDFVEQIWLYEKSKDLVTLTYNYYDS</sequence>
<name>A0A5C2HA05_9BACT</name>
<reference evidence="2" key="1">
    <citation type="submission" date="2019-09" db="EMBL/GenBank/DDBJ databases">
        <title>Complete genome sequencing of four Arcobacter species reveals a diverse suite of mobile elements.</title>
        <authorList>
            <person name="On S.L.W."/>
            <person name="Miller W.G."/>
            <person name="Biggs P."/>
            <person name="Cornelius A."/>
            <person name="Vandamme P."/>
        </authorList>
    </citation>
    <scope>NUCLEOTIDE SEQUENCE [LARGE SCALE GENOMIC DNA]</scope>
    <source>
        <strain evidence="2">LMG 26638</strain>
    </source>
</reference>
<proteinExistence type="predicted"/>
<reference evidence="1 2" key="2">
    <citation type="submission" date="2019-09" db="EMBL/GenBank/DDBJ databases">
        <title>Complete genome sequencing of four Arcobacter species reveals a diverse suite of mobile elements.</title>
        <authorList>
            <person name="Miller W.G."/>
            <person name="Yee E."/>
            <person name="Bono J.L."/>
        </authorList>
    </citation>
    <scope>NUCLEOTIDE SEQUENCE [LARGE SCALE GENOMIC DNA]</scope>
    <source>
        <strain evidence="1 2">LMG 26638</strain>
    </source>
</reference>